<dbReference type="InterPro" id="IPR011748">
    <property type="entry name" value="Unchr_phage_tail-like"/>
</dbReference>
<comment type="caution">
    <text evidence="1">The sequence shown here is derived from an EMBL/GenBank/DDBJ whole genome shotgun (WGS) entry which is preliminary data.</text>
</comment>
<dbReference type="InterPro" id="IPR006521">
    <property type="entry name" value="Tail_protein_I"/>
</dbReference>
<accession>A0A923MQN7</accession>
<sequence length="988" mass="108206">MKDANGSRFELLLGEPDWGRCRAPAADGSLRPLAAIWSDEDEAESLVFEPESQSLTLAPRVARFRAAPTDTPADAARRLGAASDAFGNVYWIAQGGARIEVLARDGLVPALHSLAEDAPEAAGEGDFAPLTAPVARTRVLRGLAVTAQHHLVAGVLPERDATGTLVTAGGLRVYDLLAGGPPLPVRWPRHWPFEPFAIASRPGGGVAVLDRTHARVWLLDRRLGMHAVFPVEAADASQPDDFTGEDDRTPAAPAPRQPWFALVVDAAGGGDPVALAVLRDHSVLVLDGEGADGFALLSFYEAGALRARLSTRCILDVLDADEREGFVLRGHDAALAVVADDQPERIVVASHEGNQCFAFDLVEEDDGTLRLKPVRSFLPMRRFAGKGLVRRRPDGPVAMPEDTGLLYDGAGVWLPLVRERRPRYAPTGEFETPVFDSGEPACTWHRVVVDGCIPPGSQVRIATRASDLALELPDQPYRSEPLPVLRPDGSELPWLQDGPTVRTDAAHGRGAWELLLQRARGRYLQLHVVVDSADELATPRLFALRAWSPRFSYARRYLPAVYREDEASFDFLERFLANFEGMFTALEDRIAAAAALFDVRTAPAETLDWLAGWLGLVLDPAVSPDRKRELIRFAVPLFRYRGTTQGLRLVTELVLSDCVRPEDFALPQRSQQQPRGVRIVERFLARRLPRALLGETVVDAPRRVQPGDRWSVQEGPEGLDRRFRAALADEGFEDADSQAFAPVPPPDATVAAAWQRFCAAQLGAVPQLAEALRARWAATVTALPEADRHGLGPELPRDWPANANAQALWRRFVTQGLPRDLRRWLARWQAFLARRYGRIDAYARAWAANWPAFDLVPAPAVLPRAQHALADWALFETRLEPMAAAAHRFLVLVPTSGPLERAEVLAGRMDWARRVVALEKPAHTVFDVGPYWALFRTGFARLGLDTLLGEGSRAPSLAPQLVVAQGQVGASRIAFGKQSDGDRLVLAC</sequence>
<dbReference type="RefSeq" id="WP_187076169.1">
    <property type="nucleotide sequence ID" value="NZ_JACORT010000003.1"/>
</dbReference>
<evidence type="ECO:0008006" key="3">
    <source>
        <dbReference type="Google" id="ProtNLM"/>
    </source>
</evidence>
<keyword evidence="2" id="KW-1185">Reference proteome</keyword>
<dbReference type="Proteomes" id="UP000608513">
    <property type="component" value="Unassembled WGS sequence"/>
</dbReference>
<gene>
    <name evidence="1" type="ORF">H8N03_10805</name>
</gene>
<evidence type="ECO:0000313" key="2">
    <source>
        <dbReference type="Proteomes" id="UP000608513"/>
    </source>
</evidence>
<evidence type="ECO:0000313" key="1">
    <source>
        <dbReference type="EMBL" id="MBC5783435.1"/>
    </source>
</evidence>
<dbReference type="AlphaFoldDB" id="A0A923MQN7"/>
<dbReference type="Pfam" id="PF09684">
    <property type="entry name" value="Tail_P2_I"/>
    <property type="match status" value="1"/>
</dbReference>
<dbReference type="NCBIfam" id="TIGR02242">
    <property type="entry name" value="tail_TIGR02242"/>
    <property type="match status" value="1"/>
</dbReference>
<proteinExistence type="predicted"/>
<reference evidence="1" key="1">
    <citation type="submission" date="2020-08" db="EMBL/GenBank/DDBJ databases">
        <title>Ramlibacter sp. USB13 16S ribosomal RNA gene genome sequencing and assembly.</title>
        <authorList>
            <person name="Kang M."/>
        </authorList>
    </citation>
    <scope>NUCLEOTIDE SEQUENCE</scope>
    <source>
        <strain evidence="1">USB13</strain>
    </source>
</reference>
<name>A0A923MQN7_9BURK</name>
<protein>
    <recommendedName>
        <fullName evidence="3">Phage tail protein</fullName>
    </recommendedName>
</protein>
<dbReference type="EMBL" id="JACORT010000003">
    <property type="protein sequence ID" value="MBC5783435.1"/>
    <property type="molecule type" value="Genomic_DNA"/>
</dbReference>
<organism evidence="1 2">
    <name type="scientific">Ramlibacter cellulosilyticus</name>
    <dbReference type="NCBI Taxonomy" id="2764187"/>
    <lineage>
        <taxon>Bacteria</taxon>
        <taxon>Pseudomonadati</taxon>
        <taxon>Pseudomonadota</taxon>
        <taxon>Betaproteobacteria</taxon>
        <taxon>Burkholderiales</taxon>
        <taxon>Comamonadaceae</taxon>
        <taxon>Ramlibacter</taxon>
    </lineage>
</organism>